<comment type="caution">
    <text evidence="1">The sequence shown here is derived from an EMBL/GenBank/DDBJ whole genome shotgun (WGS) entry which is preliminary data.</text>
</comment>
<gene>
    <name evidence="1" type="ORF">O1611_g726</name>
</gene>
<proteinExistence type="predicted"/>
<accession>A0ACC2JZI5</accession>
<sequence>MTSHTVEIREMPREVIPEVEKIATWLRSGSPTYQQAENVRICQSLDELDDKDKLKRLFLNEIKKGLPNGRDPSDSHMYVIHYQAPALVPLGEGWIMELIPLYTVKGPVRVGGKELSRNSYFHLTARDHASGDFYAAMIIFKI</sequence>
<evidence type="ECO:0000313" key="1">
    <source>
        <dbReference type="EMBL" id="KAJ8132900.1"/>
    </source>
</evidence>
<reference evidence="1" key="1">
    <citation type="submission" date="2022-12" db="EMBL/GenBank/DDBJ databases">
        <title>Genome Sequence of Lasiodiplodia mahajangana.</title>
        <authorList>
            <person name="Buettner E."/>
        </authorList>
    </citation>
    <scope>NUCLEOTIDE SEQUENCE</scope>
    <source>
        <strain evidence="1">VT137</strain>
    </source>
</reference>
<organism evidence="1 2">
    <name type="scientific">Lasiodiplodia mahajangana</name>
    <dbReference type="NCBI Taxonomy" id="1108764"/>
    <lineage>
        <taxon>Eukaryota</taxon>
        <taxon>Fungi</taxon>
        <taxon>Dikarya</taxon>
        <taxon>Ascomycota</taxon>
        <taxon>Pezizomycotina</taxon>
        <taxon>Dothideomycetes</taxon>
        <taxon>Dothideomycetes incertae sedis</taxon>
        <taxon>Botryosphaeriales</taxon>
        <taxon>Botryosphaeriaceae</taxon>
        <taxon>Lasiodiplodia</taxon>
    </lineage>
</organism>
<evidence type="ECO:0000313" key="2">
    <source>
        <dbReference type="Proteomes" id="UP001153332"/>
    </source>
</evidence>
<name>A0ACC2JZI5_9PEZI</name>
<keyword evidence="2" id="KW-1185">Reference proteome</keyword>
<protein>
    <submittedName>
        <fullName evidence="1">Uncharacterized protein</fullName>
    </submittedName>
</protein>
<dbReference type="Proteomes" id="UP001153332">
    <property type="component" value="Unassembled WGS sequence"/>
</dbReference>
<dbReference type="EMBL" id="JAPUUL010000070">
    <property type="protein sequence ID" value="KAJ8132900.1"/>
    <property type="molecule type" value="Genomic_DNA"/>
</dbReference>